<dbReference type="Gene3D" id="3.40.50.10490">
    <property type="entry name" value="Glucose-6-phosphate isomerase like protein, domain 1"/>
    <property type="match status" value="1"/>
</dbReference>
<accession>A0A974ND00</accession>
<dbReference type="InterPro" id="IPR001347">
    <property type="entry name" value="SIS_dom"/>
</dbReference>
<dbReference type="KEGG" id="eaz:JHT90_08440"/>
<dbReference type="PROSITE" id="PS51464">
    <property type="entry name" value="SIS"/>
    <property type="match status" value="1"/>
</dbReference>
<proteinExistence type="predicted"/>
<evidence type="ECO:0000259" key="1">
    <source>
        <dbReference type="PROSITE" id="PS51464"/>
    </source>
</evidence>
<keyword evidence="3" id="KW-1185">Reference proteome</keyword>
<sequence length="193" mass="20961">MQERIQAFFQDSINTLNQVANVLSGEIEQASYLMVNSLLNEGKVLSCGNGESAIAAQYFSTKLLNHFIQERPSLPSISLSNHPITSAIANDYGFSEIYSKQIRALGNNKDILLAITTSNNSANIIEAIHAAHDRGMTVIALTGTDCSAIKASLLASDIEICVPTYKIVQIQEAHLLIIDGLCNLIDYQLFGSD</sequence>
<gene>
    <name evidence="2" type="ORF">JHT90_08440</name>
</gene>
<dbReference type="Proteomes" id="UP000595278">
    <property type="component" value="Chromosome"/>
</dbReference>
<protein>
    <submittedName>
        <fullName evidence="2">SIS domain-containing protein</fullName>
    </submittedName>
</protein>
<dbReference type="CDD" id="cd05006">
    <property type="entry name" value="SIS_GmhA"/>
    <property type="match status" value="1"/>
</dbReference>
<dbReference type="GO" id="GO:1901135">
    <property type="term" value="P:carbohydrate derivative metabolic process"/>
    <property type="evidence" value="ECO:0007669"/>
    <property type="project" value="InterPro"/>
</dbReference>
<dbReference type="AlphaFoldDB" id="A0A974ND00"/>
<reference evidence="2 3" key="1">
    <citation type="submission" date="2021-01" db="EMBL/GenBank/DDBJ databases">
        <title>Entomomonas sp. F2A isolated from a house cricket (Acheta domesticus).</title>
        <authorList>
            <person name="Spergser J."/>
            <person name="Busse H.-J."/>
        </authorList>
    </citation>
    <scope>NUCLEOTIDE SEQUENCE [LARGE SCALE GENOMIC DNA]</scope>
    <source>
        <strain evidence="2 3">F2A</strain>
    </source>
</reference>
<name>A0A974ND00_9GAMM</name>
<evidence type="ECO:0000313" key="2">
    <source>
        <dbReference type="EMBL" id="QQP84450.1"/>
    </source>
</evidence>
<evidence type="ECO:0000313" key="3">
    <source>
        <dbReference type="Proteomes" id="UP000595278"/>
    </source>
</evidence>
<organism evidence="2 3">
    <name type="scientific">Entomomonas asaccharolytica</name>
    <dbReference type="NCBI Taxonomy" id="2785331"/>
    <lineage>
        <taxon>Bacteria</taxon>
        <taxon>Pseudomonadati</taxon>
        <taxon>Pseudomonadota</taxon>
        <taxon>Gammaproteobacteria</taxon>
        <taxon>Pseudomonadales</taxon>
        <taxon>Pseudomonadaceae</taxon>
        <taxon>Entomomonas</taxon>
    </lineage>
</organism>
<dbReference type="InterPro" id="IPR050099">
    <property type="entry name" value="SIS_GmhA/DiaA_subfam"/>
</dbReference>
<dbReference type="InterPro" id="IPR046348">
    <property type="entry name" value="SIS_dom_sf"/>
</dbReference>
<dbReference type="SUPFAM" id="SSF53697">
    <property type="entry name" value="SIS domain"/>
    <property type="match status" value="1"/>
</dbReference>
<dbReference type="Pfam" id="PF13580">
    <property type="entry name" value="SIS_2"/>
    <property type="match status" value="1"/>
</dbReference>
<dbReference type="PANTHER" id="PTHR30390">
    <property type="entry name" value="SEDOHEPTULOSE 7-PHOSPHATE ISOMERASE / DNAA INITIATOR-ASSOCIATING FACTOR FOR REPLICATION INITIATION"/>
    <property type="match status" value="1"/>
</dbReference>
<dbReference type="EMBL" id="CP067393">
    <property type="protein sequence ID" value="QQP84450.1"/>
    <property type="molecule type" value="Genomic_DNA"/>
</dbReference>
<dbReference type="GO" id="GO:0097367">
    <property type="term" value="F:carbohydrate derivative binding"/>
    <property type="evidence" value="ECO:0007669"/>
    <property type="project" value="InterPro"/>
</dbReference>
<dbReference type="InterPro" id="IPR035461">
    <property type="entry name" value="GmhA/DiaA"/>
</dbReference>
<dbReference type="PANTHER" id="PTHR30390:SF6">
    <property type="entry name" value="DNAA INITIATOR-ASSOCIATING PROTEIN DIAA"/>
    <property type="match status" value="1"/>
</dbReference>
<dbReference type="RefSeq" id="WP_201090347.1">
    <property type="nucleotide sequence ID" value="NZ_CP067393.1"/>
</dbReference>
<feature type="domain" description="SIS" evidence="1">
    <location>
        <begin position="34"/>
        <end position="193"/>
    </location>
</feature>